<keyword evidence="5 6" id="KW-0472">Membrane</keyword>
<dbReference type="KEGG" id="dpu:SU48_05440"/>
<reference evidence="8 9" key="1">
    <citation type="submission" date="2015-01" db="EMBL/GenBank/DDBJ databases">
        <title>Deinococcus puniceus/DY1/ whole genome sequencing.</title>
        <authorList>
            <person name="Kim M.K."/>
            <person name="Srinivasan S."/>
            <person name="Lee J.-J."/>
        </authorList>
    </citation>
    <scope>NUCLEOTIDE SEQUENCE [LARGE SCALE GENOMIC DNA]</scope>
    <source>
        <strain evidence="8 9">DY1</strain>
    </source>
</reference>
<feature type="transmembrane region" description="Helical" evidence="6">
    <location>
        <begin position="197"/>
        <end position="219"/>
    </location>
</feature>
<sequence>MLTSGLSAPTFAVAFLAGLFSFLSPCVLPLVPSYLGVIGGARSPLLRALGFILGFGLVFIALGATASSLGAVLAPHKFLLGQVAAVLIIFFGLVMLGVVRLPFLMRDTRALADAGGYGPVALGAAFAFGWSPCLGPALGSILGLAASTASLGQGVGLLAAYTLGLAVPFLLAALLWNRLNLRRLNRYSGTFERVGGGILVAVGLLMITGQFTRLAAFFYGVTPEWLRM</sequence>
<feature type="transmembrane region" description="Helical" evidence="6">
    <location>
        <begin position="158"/>
        <end position="176"/>
    </location>
</feature>
<feature type="transmembrane region" description="Helical" evidence="6">
    <location>
        <begin position="49"/>
        <end position="73"/>
    </location>
</feature>
<dbReference type="EMBL" id="CP011387">
    <property type="protein sequence ID" value="ANE43301.1"/>
    <property type="molecule type" value="Genomic_DNA"/>
</dbReference>
<accession>A0A172T8I2</accession>
<feature type="domain" description="Cytochrome C biogenesis protein transmembrane" evidence="7">
    <location>
        <begin position="12"/>
        <end position="207"/>
    </location>
</feature>
<dbReference type="STRING" id="1182568.SU48_05440"/>
<organism evidence="8 9">
    <name type="scientific">Deinococcus puniceus</name>
    <dbReference type="NCBI Taxonomy" id="1182568"/>
    <lineage>
        <taxon>Bacteria</taxon>
        <taxon>Thermotogati</taxon>
        <taxon>Deinococcota</taxon>
        <taxon>Deinococci</taxon>
        <taxon>Deinococcales</taxon>
        <taxon>Deinococcaceae</taxon>
        <taxon>Deinococcus</taxon>
    </lineage>
</organism>
<feature type="transmembrane region" description="Helical" evidence="6">
    <location>
        <begin position="120"/>
        <end position="146"/>
    </location>
</feature>
<keyword evidence="3 6" id="KW-0812">Transmembrane</keyword>
<evidence type="ECO:0000313" key="8">
    <source>
        <dbReference type="EMBL" id="ANE43301.1"/>
    </source>
</evidence>
<evidence type="ECO:0000256" key="4">
    <source>
        <dbReference type="ARBA" id="ARBA00022989"/>
    </source>
</evidence>
<keyword evidence="9" id="KW-1185">Reference proteome</keyword>
<dbReference type="PANTHER" id="PTHR31272:SF4">
    <property type="entry name" value="CYTOCHROME C-TYPE BIOGENESIS PROTEIN HI_1454-RELATED"/>
    <property type="match status" value="1"/>
</dbReference>
<dbReference type="InterPro" id="IPR051790">
    <property type="entry name" value="Cytochrome_c-biogenesis_DsbD"/>
</dbReference>
<feature type="transmembrane region" description="Helical" evidence="6">
    <location>
        <begin position="12"/>
        <end position="37"/>
    </location>
</feature>
<comment type="subcellular location">
    <subcellularLocation>
        <location evidence="1">Membrane</location>
        <topology evidence="1">Multi-pass membrane protein</topology>
    </subcellularLocation>
</comment>
<dbReference type="AlphaFoldDB" id="A0A172T8I2"/>
<dbReference type="PATRIC" id="fig|1182568.3.peg.1129"/>
<protein>
    <submittedName>
        <fullName evidence="8">Cytochrome C biogenesis protein CcmH</fullName>
    </submittedName>
</protein>
<keyword evidence="4 6" id="KW-1133">Transmembrane helix</keyword>
<dbReference type="RefSeq" id="WP_064014362.1">
    <property type="nucleotide sequence ID" value="NZ_CP011387.1"/>
</dbReference>
<dbReference type="Pfam" id="PF02683">
    <property type="entry name" value="DsbD_TM"/>
    <property type="match status" value="1"/>
</dbReference>
<evidence type="ECO:0000313" key="9">
    <source>
        <dbReference type="Proteomes" id="UP000077363"/>
    </source>
</evidence>
<evidence type="ECO:0000256" key="6">
    <source>
        <dbReference type="SAM" id="Phobius"/>
    </source>
</evidence>
<dbReference type="Proteomes" id="UP000077363">
    <property type="component" value="Chromosome"/>
</dbReference>
<dbReference type="GO" id="GO:0017004">
    <property type="term" value="P:cytochrome complex assembly"/>
    <property type="evidence" value="ECO:0007669"/>
    <property type="project" value="InterPro"/>
</dbReference>
<dbReference type="PANTHER" id="PTHR31272">
    <property type="entry name" value="CYTOCHROME C-TYPE BIOGENESIS PROTEIN HI_1454-RELATED"/>
    <property type="match status" value="1"/>
</dbReference>
<dbReference type="GO" id="GO:0016020">
    <property type="term" value="C:membrane"/>
    <property type="evidence" value="ECO:0007669"/>
    <property type="project" value="UniProtKB-SubCell"/>
</dbReference>
<evidence type="ECO:0000259" key="7">
    <source>
        <dbReference type="Pfam" id="PF02683"/>
    </source>
</evidence>
<evidence type="ECO:0000256" key="3">
    <source>
        <dbReference type="ARBA" id="ARBA00022692"/>
    </source>
</evidence>
<name>A0A172T8I2_9DEIO</name>
<gene>
    <name evidence="8" type="ORF">SU48_05440</name>
</gene>
<proteinExistence type="inferred from homology"/>
<dbReference type="InterPro" id="IPR003834">
    <property type="entry name" value="Cyt_c_assmbl_TM_dom"/>
</dbReference>
<evidence type="ECO:0000256" key="5">
    <source>
        <dbReference type="ARBA" id="ARBA00023136"/>
    </source>
</evidence>
<dbReference type="OrthoDB" id="9803065at2"/>
<feature type="transmembrane region" description="Helical" evidence="6">
    <location>
        <begin position="79"/>
        <end position="99"/>
    </location>
</feature>
<comment type="similarity">
    <text evidence="2">Belongs to the DsbD family.</text>
</comment>
<evidence type="ECO:0000256" key="1">
    <source>
        <dbReference type="ARBA" id="ARBA00004141"/>
    </source>
</evidence>
<evidence type="ECO:0000256" key="2">
    <source>
        <dbReference type="ARBA" id="ARBA00006143"/>
    </source>
</evidence>